<name>A0A4Y7XAR0_9GAMM</name>
<dbReference type="CDD" id="cd07812">
    <property type="entry name" value="SRPBCC"/>
    <property type="match status" value="1"/>
</dbReference>
<dbReference type="Proteomes" id="UP000297834">
    <property type="component" value="Unassembled WGS sequence"/>
</dbReference>
<sequence length="449" mass="49412">MSTMIKKASPAIGLGMLVSSITLTCTASQAAIINWQDNVPSATKPFGGNAAQLARLVDNDIMVYSHPAQTLTVPSKKGLLRYNNARFSSAAIIVPAKPEQVKQLLAQYSGYAGLFPTLTKATLLEQSGNITQMKYRIHMPVPIPVLSFNEDVIMQHQVSNNSIQTLIVDSPIQYGMGKFEWFPVDSNHTLVTLTQWGDLDKPKGFLVSTILKAIPEVKQGIPQSVDTFVLETLKRKFAPDGKLPTQGPRQLPYKKLQQDEIQLVQQLNARSGNPVMFIHRPVNMPYSNRAEPLQFVSTYATLRAPAARSTQVLGSPANFKNMFSQVSKVELKPLGKQVTEAAVTVKVGLGVIAIPFKINLRYYNEPQNRLYYQANGGDIEYMQGQMQFSPLANQQTFLSMTSAGKIGDNAPFLLKIGKSLPYSDLLPTVGGAPVFIYKANEYLSKNQSS</sequence>
<evidence type="ECO:0000256" key="1">
    <source>
        <dbReference type="SAM" id="SignalP"/>
    </source>
</evidence>
<organism evidence="2 3">
    <name type="scientific">Alkanindiges illinoisensis</name>
    <dbReference type="NCBI Taxonomy" id="197183"/>
    <lineage>
        <taxon>Bacteria</taxon>
        <taxon>Pseudomonadati</taxon>
        <taxon>Pseudomonadota</taxon>
        <taxon>Gammaproteobacteria</taxon>
        <taxon>Moraxellales</taxon>
        <taxon>Moraxellaceae</taxon>
        <taxon>Alkanindiges</taxon>
    </lineage>
</organism>
<keyword evidence="3" id="KW-1185">Reference proteome</keyword>
<dbReference type="SUPFAM" id="SSF55961">
    <property type="entry name" value="Bet v1-like"/>
    <property type="match status" value="2"/>
</dbReference>
<evidence type="ECO:0000313" key="3">
    <source>
        <dbReference type="Proteomes" id="UP000297834"/>
    </source>
</evidence>
<proteinExistence type="predicted"/>
<dbReference type="RefSeq" id="WP_134244951.1">
    <property type="nucleotide sequence ID" value="NZ_SNTY01000047.1"/>
</dbReference>
<comment type="caution">
    <text evidence="2">The sequence shown here is derived from an EMBL/GenBank/DDBJ whole genome shotgun (WGS) entry which is preliminary data.</text>
</comment>
<accession>A0A4Y7XAR0</accession>
<keyword evidence="1" id="KW-0732">Signal</keyword>
<evidence type="ECO:0000313" key="2">
    <source>
        <dbReference type="EMBL" id="TEU25038.1"/>
    </source>
</evidence>
<protein>
    <submittedName>
        <fullName evidence="2">SRPBCC family protein</fullName>
    </submittedName>
</protein>
<dbReference type="InterPro" id="IPR023393">
    <property type="entry name" value="START-like_dom_sf"/>
</dbReference>
<dbReference type="STRING" id="1120977.GCA_000619845_01900"/>
<dbReference type="Gene3D" id="3.30.530.20">
    <property type="match status" value="1"/>
</dbReference>
<dbReference type="AlphaFoldDB" id="A0A4Y7XAR0"/>
<feature type="signal peptide" evidence="1">
    <location>
        <begin position="1"/>
        <end position="30"/>
    </location>
</feature>
<dbReference type="OrthoDB" id="6703823at2"/>
<dbReference type="EMBL" id="SNTY01000047">
    <property type="protein sequence ID" value="TEU25038.1"/>
    <property type="molecule type" value="Genomic_DNA"/>
</dbReference>
<reference evidence="2 3" key="1">
    <citation type="submission" date="2019-03" db="EMBL/GenBank/DDBJ databases">
        <title>Alkanindiges illinoisensis: a potential pathogenic isolated from ascites of a gastric cancer patient with abdominal metastasis.</title>
        <authorList>
            <person name="Hu X."/>
            <person name="Yang B."/>
            <person name="Yan X."/>
            <person name="Lin L."/>
            <person name="Zhao H."/>
            <person name="Zhou F."/>
            <person name="Su B."/>
            <person name="Chen J."/>
            <person name="Rui Y."/>
            <person name="Wang Q."/>
            <person name="Zheng L."/>
        </authorList>
    </citation>
    <scope>NUCLEOTIDE SEQUENCE [LARGE SCALE GENOMIC DNA]</scope>
    <source>
        <strain evidence="2 3">NFYY 23406</strain>
    </source>
</reference>
<gene>
    <name evidence="2" type="ORF">E2B99_10835</name>
</gene>
<feature type="chain" id="PRO_5021399168" evidence="1">
    <location>
        <begin position="31"/>
        <end position="449"/>
    </location>
</feature>